<feature type="compositionally biased region" description="Basic and acidic residues" evidence="1">
    <location>
        <begin position="99"/>
        <end position="143"/>
    </location>
</feature>
<dbReference type="Proteomes" id="UP000887116">
    <property type="component" value="Unassembled WGS sequence"/>
</dbReference>
<dbReference type="InterPro" id="IPR011992">
    <property type="entry name" value="EF-hand-dom_pair"/>
</dbReference>
<organism evidence="2 3">
    <name type="scientific">Trichonephila clavata</name>
    <name type="common">Joro spider</name>
    <name type="synonym">Nephila clavata</name>
    <dbReference type="NCBI Taxonomy" id="2740835"/>
    <lineage>
        <taxon>Eukaryota</taxon>
        <taxon>Metazoa</taxon>
        <taxon>Ecdysozoa</taxon>
        <taxon>Arthropoda</taxon>
        <taxon>Chelicerata</taxon>
        <taxon>Arachnida</taxon>
        <taxon>Araneae</taxon>
        <taxon>Araneomorphae</taxon>
        <taxon>Entelegynae</taxon>
        <taxon>Araneoidea</taxon>
        <taxon>Nephilidae</taxon>
        <taxon>Trichonephila</taxon>
    </lineage>
</organism>
<keyword evidence="3" id="KW-1185">Reference proteome</keyword>
<dbReference type="AlphaFoldDB" id="A0A8X6EYQ1"/>
<sequence length="472" mass="53156">MSDIIQDKNQDSNSEFSGEDTQPGSKAEECKSYDPIAAIKEDLVSTAADKVEEQKKESSTEQDGQKSLDENKAPKNEGKDSDSPEMKDSQSGKDPGSSSEEKGSASESKDADKKPENKKKDHESSSEEQNLDKKPDDEKKDSESSSEGKNPVPAPKDKDEKSIDEKKDSKSSTKKATSSTEKGIDIQDTGLVQKYSKIDKDEGPKDLFYLFQKYAESGKGSNVISLDLLQRWLMQAEFIGEGTDITTQYVEDLFKKCTNNENMMNFDQFQDFLHKLNDKMKKNPTEMMHQILSAGKPQSATDRDWEFQMEILESLKKIGATAEFSKVDKLEGKKEEKETSNDKEDVESSKNKVKPEKTDIKEHDEPSKKEKEKEETPNVKKHDEFSKEEKEKEGSSDVKEHAESSKMEKEKEGKLDVKESAESSKKEKEKTPDVKKHDETSKGKKEKETSDVKENVESSEEGKSVKVSSETK</sequence>
<evidence type="ECO:0000313" key="2">
    <source>
        <dbReference type="EMBL" id="GFQ66205.1"/>
    </source>
</evidence>
<feature type="compositionally biased region" description="Basic and acidic residues" evidence="1">
    <location>
        <begin position="39"/>
        <end position="91"/>
    </location>
</feature>
<protein>
    <submittedName>
        <fullName evidence="2">Uncharacterized protein</fullName>
    </submittedName>
</protein>
<evidence type="ECO:0000313" key="3">
    <source>
        <dbReference type="Proteomes" id="UP000887116"/>
    </source>
</evidence>
<comment type="caution">
    <text evidence="2">The sequence shown here is derived from an EMBL/GenBank/DDBJ whole genome shotgun (WGS) entry which is preliminary data.</text>
</comment>
<name>A0A8X6EYQ1_TRICU</name>
<dbReference type="EMBL" id="BMAO01000342">
    <property type="protein sequence ID" value="GFQ66205.1"/>
    <property type="molecule type" value="Genomic_DNA"/>
</dbReference>
<reference evidence="2" key="1">
    <citation type="submission" date="2020-07" db="EMBL/GenBank/DDBJ databases">
        <title>Multicomponent nature underlies the extraordinary mechanical properties of spider dragline silk.</title>
        <authorList>
            <person name="Kono N."/>
            <person name="Nakamura H."/>
            <person name="Mori M."/>
            <person name="Yoshida Y."/>
            <person name="Ohtoshi R."/>
            <person name="Malay A.D."/>
            <person name="Moran D.A.P."/>
            <person name="Tomita M."/>
            <person name="Numata K."/>
            <person name="Arakawa K."/>
        </authorList>
    </citation>
    <scope>NUCLEOTIDE SEQUENCE</scope>
</reference>
<feature type="compositionally biased region" description="Basic and acidic residues" evidence="1">
    <location>
        <begin position="155"/>
        <end position="171"/>
    </location>
</feature>
<proteinExistence type="predicted"/>
<accession>A0A8X6EYQ1</accession>
<dbReference type="SUPFAM" id="SSF47473">
    <property type="entry name" value="EF-hand"/>
    <property type="match status" value="1"/>
</dbReference>
<feature type="region of interest" description="Disordered" evidence="1">
    <location>
        <begin position="1"/>
        <end position="182"/>
    </location>
</feature>
<dbReference type="Gene3D" id="1.10.238.10">
    <property type="entry name" value="EF-hand"/>
    <property type="match status" value="1"/>
</dbReference>
<dbReference type="OrthoDB" id="6437826at2759"/>
<gene>
    <name evidence="2" type="primary">AVEN_108624_1</name>
    <name evidence="2" type="ORF">TNCT_470261</name>
</gene>
<feature type="compositionally biased region" description="Basic and acidic residues" evidence="1">
    <location>
        <begin position="1"/>
        <end position="10"/>
    </location>
</feature>
<feature type="region of interest" description="Disordered" evidence="1">
    <location>
        <begin position="329"/>
        <end position="472"/>
    </location>
</feature>
<feature type="compositionally biased region" description="Polar residues" evidence="1">
    <location>
        <begin position="11"/>
        <end position="24"/>
    </location>
</feature>
<evidence type="ECO:0000256" key="1">
    <source>
        <dbReference type="SAM" id="MobiDB-lite"/>
    </source>
</evidence>